<gene>
    <name evidence="4" type="ORF">CVT63_05245</name>
</gene>
<comment type="caution">
    <text evidence="4">The sequence shown here is derived from an EMBL/GenBank/DDBJ whole genome shotgun (WGS) entry which is preliminary data.</text>
</comment>
<dbReference type="GO" id="GO:0016491">
    <property type="term" value="F:oxidoreductase activity"/>
    <property type="evidence" value="ECO:0007669"/>
    <property type="project" value="UniProtKB-KW"/>
</dbReference>
<dbReference type="PANTHER" id="PTHR43673:SF10">
    <property type="entry name" value="NADH DEHYDROGENASE_NAD(P)H NITROREDUCTASE XCC3605-RELATED"/>
    <property type="match status" value="1"/>
</dbReference>
<feature type="domain" description="Nitroreductase" evidence="3">
    <location>
        <begin position="74"/>
        <end position="151"/>
    </location>
</feature>
<dbReference type="PANTHER" id="PTHR43673">
    <property type="entry name" value="NAD(P)H NITROREDUCTASE YDGI-RELATED"/>
    <property type="match status" value="1"/>
</dbReference>
<evidence type="ECO:0000256" key="2">
    <source>
        <dbReference type="ARBA" id="ARBA00023002"/>
    </source>
</evidence>
<evidence type="ECO:0000313" key="5">
    <source>
        <dbReference type="Proteomes" id="UP000233654"/>
    </source>
</evidence>
<dbReference type="AlphaFoldDB" id="A0A2N3G5F3"/>
<proteinExistence type="inferred from homology"/>
<dbReference type="InterPro" id="IPR029479">
    <property type="entry name" value="Nitroreductase"/>
</dbReference>
<dbReference type="Pfam" id="PF00881">
    <property type="entry name" value="Nitroreductase"/>
    <property type="match status" value="2"/>
</dbReference>
<evidence type="ECO:0000259" key="3">
    <source>
        <dbReference type="Pfam" id="PF00881"/>
    </source>
</evidence>
<keyword evidence="2" id="KW-0560">Oxidoreductase</keyword>
<dbReference type="SUPFAM" id="SSF55469">
    <property type="entry name" value="FMN-dependent nitroreductase-like"/>
    <property type="match status" value="1"/>
</dbReference>
<reference evidence="4 5" key="1">
    <citation type="journal article" date="2017" name="ISME J.">
        <title>Potential for microbial H2 and metal transformations associated with novel bacteria and archaea in deep terrestrial subsurface sediments.</title>
        <authorList>
            <person name="Hernsdorf A.W."/>
            <person name="Amano Y."/>
            <person name="Miyakawa K."/>
            <person name="Ise K."/>
            <person name="Suzuki Y."/>
            <person name="Anantharaman K."/>
            <person name="Probst A."/>
            <person name="Burstein D."/>
            <person name="Thomas B.C."/>
            <person name="Banfield J.F."/>
        </authorList>
    </citation>
    <scope>NUCLEOTIDE SEQUENCE [LARGE SCALE GENOMIC DNA]</scope>
    <source>
        <strain evidence="4">HGW-Actinobacteria-3</strain>
    </source>
</reference>
<feature type="domain" description="Nitroreductase" evidence="3">
    <location>
        <begin position="9"/>
        <end position="65"/>
    </location>
</feature>
<organism evidence="4 5">
    <name type="scientific">Candidatus Anoxymicrobium japonicum</name>
    <dbReference type="NCBI Taxonomy" id="2013648"/>
    <lineage>
        <taxon>Bacteria</taxon>
        <taxon>Bacillati</taxon>
        <taxon>Actinomycetota</taxon>
        <taxon>Candidatus Geothermincolia</taxon>
        <taxon>Candidatus Geothermincolales</taxon>
        <taxon>Candidatus Anoxymicrobiaceae</taxon>
        <taxon>Candidatus Anoxymicrobium</taxon>
    </lineage>
</organism>
<evidence type="ECO:0000313" key="4">
    <source>
        <dbReference type="EMBL" id="PKQ27947.1"/>
    </source>
</evidence>
<comment type="similarity">
    <text evidence="1">Belongs to the nitroreductase family.</text>
</comment>
<dbReference type="InterPro" id="IPR000415">
    <property type="entry name" value="Nitroreductase-like"/>
</dbReference>
<evidence type="ECO:0000256" key="1">
    <source>
        <dbReference type="ARBA" id="ARBA00007118"/>
    </source>
</evidence>
<dbReference type="Proteomes" id="UP000233654">
    <property type="component" value="Unassembled WGS sequence"/>
</dbReference>
<name>A0A2N3G5F3_9ACTN</name>
<sequence length="174" mass="19105">MVHVAVEAIRKRRSVRKYEETDLTDDQVGQVLESARYAPSWSNRQGWHILVVKSAKTRGRVAAALEGNPGANAVGIAPVLLAICMDPTASGVVNGKEYYMADAGILMDHIMLEAANLGLGTLFIGMFDEDSVREILGVPDKFRIVGLTPLGVPLKMPGDRPRNELDDIVHREKW</sequence>
<protein>
    <submittedName>
        <fullName evidence="4">Nitroreductase</fullName>
    </submittedName>
</protein>
<dbReference type="Gene3D" id="3.40.109.10">
    <property type="entry name" value="NADH Oxidase"/>
    <property type="match status" value="1"/>
</dbReference>
<dbReference type="EMBL" id="PHEX01000041">
    <property type="protein sequence ID" value="PKQ27947.1"/>
    <property type="molecule type" value="Genomic_DNA"/>
</dbReference>
<accession>A0A2N3G5F3</accession>